<dbReference type="Pfam" id="PF00486">
    <property type="entry name" value="Trans_reg_C"/>
    <property type="match status" value="1"/>
</dbReference>
<reference evidence="12" key="1">
    <citation type="submission" date="2020-09" db="EMBL/GenBank/DDBJ databases">
        <title>Pelagicoccus enzymogenes sp. nov. with an EPS production, isolated from marine sediment.</title>
        <authorList>
            <person name="Feng X."/>
        </authorList>
    </citation>
    <scope>NUCLEOTIDE SEQUENCE</scope>
    <source>
        <strain evidence="12">NFK12</strain>
    </source>
</reference>
<gene>
    <name evidence="12" type="primary">creB</name>
    <name evidence="12" type="ORF">IEN85_17810</name>
</gene>
<keyword evidence="3 8" id="KW-0597">Phosphoprotein</keyword>
<dbReference type="InterPro" id="IPR011006">
    <property type="entry name" value="CheY-like_superfamily"/>
</dbReference>
<feature type="DNA-binding region" description="OmpR/PhoB-type" evidence="9">
    <location>
        <begin position="134"/>
        <end position="233"/>
    </location>
</feature>
<dbReference type="Proteomes" id="UP000622317">
    <property type="component" value="Unassembled WGS sequence"/>
</dbReference>
<evidence type="ECO:0000256" key="9">
    <source>
        <dbReference type="PROSITE-ProRule" id="PRU01091"/>
    </source>
</evidence>
<evidence type="ECO:0000313" key="12">
    <source>
        <dbReference type="EMBL" id="MBD5781362.1"/>
    </source>
</evidence>
<dbReference type="SUPFAM" id="SSF46894">
    <property type="entry name" value="C-terminal effector domain of the bipartite response regulators"/>
    <property type="match status" value="1"/>
</dbReference>
<evidence type="ECO:0000256" key="2">
    <source>
        <dbReference type="ARBA" id="ARBA00022490"/>
    </source>
</evidence>
<dbReference type="RefSeq" id="WP_191618460.1">
    <property type="nucleotide sequence ID" value="NZ_JARXHZ010000016.1"/>
</dbReference>
<keyword evidence="7" id="KW-0804">Transcription</keyword>
<evidence type="ECO:0000313" key="13">
    <source>
        <dbReference type="Proteomes" id="UP000622317"/>
    </source>
</evidence>
<dbReference type="EMBL" id="JACYFG010000040">
    <property type="protein sequence ID" value="MBD5781362.1"/>
    <property type="molecule type" value="Genomic_DNA"/>
</dbReference>
<evidence type="ECO:0000256" key="4">
    <source>
        <dbReference type="ARBA" id="ARBA00023012"/>
    </source>
</evidence>
<evidence type="ECO:0000256" key="1">
    <source>
        <dbReference type="ARBA" id="ARBA00004496"/>
    </source>
</evidence>
<dbReference type="GO" id="GO:0045893">
    <property type="term" value="P:positive regulation of DNA-templated transcription"/>
    <property type="evidence" value="ECO:0007669"/>
    <property type="project" value="UniProtKB-ARBA"/>
</dbReference>
<dbReference type="PANTHER" id="PTHR48111:SF6">
    <property type="entry name" value="TRANSCRIPTIONAL REGULATORY PROTEIN CREB"/>
    <property type="match status" value="1"/>
</dbReference>
<organism evidence="12 13">
    <name type="scientific">Pelagicoccus enzymogenes</name>
    <dbReference type="NCBI Taxonomy" id="2773457"/>
    <lineage>
        <taxon>Bacteria</taxon>
        <taxon>Pseudomonadati</taxon>
        <taxon>Verrucomicrobiota</taxon>
        <taxon>Opitutia</taxon>
        <taxon>Puniceicoccales</taxon>
        <taxon>Pelagicoccaceae</taxon>
        <taxon>Pelagicoccus</taxon>
    </lineage>
</organism>
<dbReference type="InterPro" id="IPR039420">
    <property type="entry name" value="WalR-like"/>
</dbReference>
<dbReference type="CDD" id="cd00383">
    <property type="entry name" value="trans_reg_C"/>
    <property type="match status" value="1"/>
</dbReference>
<keyword evidence="5" id="KW-0805">Transcription regulation</keyword>
<sequence>MDSNWSRPCVLIVEDEPSIADNIRFGLGKEGFESEWVTTGGEGLQKISEKEYALVVLDVGLPDTTGFEVCKQIRAVSQVPIVFLTARNEEIDRILGLEIGGDDYVCKPFSVRELVARVRVILKRGRLEERGEEGSESVFGPFSLDGERYQISLAERLLSLTRYEFRMLKVFLERPGRVLTREQLMYQVWEEPEASGERTVDAHVKSIRAKLREVSPGVEYIQTHRGIGYSMQY</sequence>
<keyword evidence="6 9" id="KW-0238">DNA-binding</keyword>
<evidence type="ECO:0000259" key="10">
    <source>
        <dbReference type="PROSITE" id="PS50110"/>
    </source>
</evidence>
<evidence type="ECO:0000256" key="5">
    <source>
        <dbReference type="ARBA" id="ARBA00023015"/>
    </source>
</evidence>
<dbReference type="GO" id="GO:0000156">
    <property type="term" value="F:phosphorelay response regulator activity"/>
    <property type="evidence" value="ECO:0007669"/>
    <property type="project" value="TreeGrafter"/>
</dbReference>
<feature type="domain" description="Response regulatory" evidence="10">
    <location>
        <begin position="9"/>
        <end position="122"/>
    </location>
</feature>
<dbReference type="SMART" id="SM00862">
    <property type="entry name" value="Trans_reg_C"/>
    <property type="match status" value="1"/>
</dbReference>
<proteinExistence type="predicted"/>
<dbReference type="PROSITE" id="PS50110">
    <property type="entry name" value="RESPONSE_REGULATORY"/>
    <property type="match status" value="1"/>
</dbReference>
<dbReference type="PROSITE" id="PS51755">
    <property type="entry name" value="OMPR_PHOB"/>
    <property type="match status" value="1"/>
</dbReference>
<dbReference type="SUPFAM" id="SSF52172">
    <property type="entry name" value="CheY-like"/>
    <property type="match status" value="1"/>
</dbReference>
<dbReference type="GO" id="GO:0032993">
    <property type="term" value="C:protein-DNA complex"/>
    <property type="evidence" value="ECO:0007669"/>
    <property type="project" value="TreeGrafter"/>
</dbReference>
<evidence type="ECO:0000256" key="7">
    <source>
        <dbReference type="ARBA" id="ARBA00023163"/>
    </source>
</evidence>
<dbReference type="FunFam" id="3.40.50.2300:FF:000021">
    <property type="entry name" value="Two-component system response regulator KdpE"/>
    <property type="match status" value="1"/>
</dbReference>
<dbReference type="Gene3D" id="1.10.10.10">
    <property type="entry name" value="Winged helix-like DNA-binding domain superfamily/Winged helix DNA-binding domain"/>
    <property type="match status" value="1"/>
</dbReference>
<dbReference type="GO" id="GO:0042802">
    <property type="term" value="F:identical protein binding"/>
    <property type="evidence" value="ECO:0007669"/>
    <property type="project" value="UniProtKB-ARBA"/>
</dbReference>
<dbReference type="AlphaFoldDB" id="A0A927IGM9"/>
<name>A0A927IGM9_9BACT</name>
<protein>
    <submittedName>
        <fullName evidence="12">Two-component system response regulator CreB</fullName>
    </submittedName>
</protein>
<dbReference type="SMART" id="SM00448">
    <property type="entry name" value="REC"/>
    <property type="match status" value="1"/>
</dbReference>
<dbReference type="InterPro" id="IPR016032">
    <property type="entry name" value="Sig_transdc_resp-reg_C-effctor"/>
</dbReference>
<dbReference type="GO" id="GO:0000987">
    <property type="term" value="F:cis-regulatory region sequence-specific DNA binding"/>
    <property type="evidence" value="ECO:0007669"/>
    <property type="project" value="UniProtKB-ARBA"/>
</dbReference>
<dbReference type="NCBIfam" id="NF008296">
    <property type="entry name" value="PRK11083.1"/>
    <property type="match status" value="1"/>
</dbReference>
<dbReference type="Gene3D" id="3.40.50.2300">
    <property type="match status" value="1"/>
</dbReference>
<keyword evidence="4" id="KW-0902">Two-component regulatory system</keyword>
<evidence type="ECO:0000256" key="6">
    <source>
        <dbReference type="ARBA" id="ARBA00023125"/>
    </source>
</evidence>
<comment type="caution">
    <text evidence="12">The sequence shown here is derived from an EMBL/GenBank/DDBJ whole genome shotgun (WGS) entry which is preliminary data.</text>
</comment>
<keyword evidence="13" id="KW-1185">Reference proteome</keyword>
<evidence type="ECO:0000256" key="8">
    <source>
        <dbReference type="PROSITE-ProRule" id="PRU00169"/>
    </source>
</evidence>
<dbReference type="Gene3D" id="6.10.250.690">
    <property type="match status" value="1"/>
</dbReference>
<dbReference type="Pfam" id="PF00072">
    <property type="entry name" value="Response_reg"/>
    <property type="match status" value="1"/>
</dbReference>
<comment type="subcellular location">
    <subcellularLocation>
        <location evidence="1">Cytoplasm</location>
    </subcellularLocation>
</comment>
<evidence type="ECO:0000256" key="3">
    <source>
        <dbReference type="ARBA" id="ARBA00022553"/>
    </source>
</evidence>
<feature type="modified residue" description="4-aspartylphosphate" evidence="8">
    <location>
        <position position="58"/>
    </location>
</feature>
<keyword evidence="2" id="KW-0963">Cytoplasm</keyword>
<accession>A0A927IGM9</accession>
<dbReference type="PANTHER" id="PTHR48111">
    <property type="entry name" value="REGULATOR OF RPOS"/>
    <property type="match status" value="1"/>
</dbReference>
<dbReference type="InterPro" id="IPR001867">
    <property type="entry name" value="OmpR/PhoB-type_DNA-bd"/>
</dbReference>
<feature type="domain" description="OmpR/PhoB-type" evidence="11">
    <location>
        <begin position="134"/>
        <end position="233"/>
    </location>
</feature>
<dbReference type="GO" id="GO:0005829">
    <property type="term" value="C:cytosol"/>
    <property type="evidence" value="ECO:0007669"/>
    <property type="project" value="TreeGrafter"/>
</dbReference>
<evidence type="ECO:0000259" key="11">
    <source>
        <dbReference type="PROSITE" id="PS51755"/>
    </source>
</evidence>
<dbReference type="InterPro" id="IPR036388">
    <property type="entry name" value="WH-like_DNA-bd_sf"/>
</dbReference>
<dbReference type="InterPro" id="IPR001789">
    <property type="entry name" value="Sig_transdc_resp-reg_receiver"/>
</dbReference>